<name>A0A317PNS2_9HYPH</name>
<evidence type="ECO:0000313" key="3">
    <source>
        <dbReference type="Proteomes" id="UP000246352"/>
    </source>
</evidence>
<proteinExistence type="predicted"/>
<reference evidence="2 3" key="1">
    <citation type="submission" date="2018-05" db="EMBL/GenBank/DDBJ databases">
        <title>Genomic Encyclopedia of Type Strains, Phase IV (KMG-IV): sequencing the most valuable type-strain genomes for metagenomic binning, comparative biology and taxonomic classification.</title>
        <authorList>
            <person name="Goeker M."/>
        </authorList>
    </citation>
    <scope>NUCLEOTIDE SEQUENCE [LARGE SCALE GENOMIC DNA]</scope>
    <source>
        <strain evidence="2 3">DSM 16791</strain>
    </source>
</reference>
<protein>
    <submittedName>
        <fullName evidence="2">Glycosyl transferase family 25</fullName>
    </submittedName>
</protein>
<dbReference type="CDD" id="cd06532">
    <property type="entry name" value="Glyco_transf_25"/>
    <property type="match status" value="1"/>
</dbReference>
<dbReference type="RefSeq" id="WP_158284916.1">
    <property type="nucleotide sequence ID" value="NZ_QGTR01000002.1"/>
</dbReference>
<sequence>MITPALVINLDRSTDRWDLFSARAAEVGQPVVRVCAVDGNAIPADQRFGLSVAMFKLCHGRIPLPAEYGCYMSHIAALNRFLQMNIPHGVILEDDAGLPDDFVERIAAIVALGPETGVVKLYNHRVSGFIVKEISALGDELGRCIHGPLGSSMGYLVDRASAERLLAGLLPMFLPFDIALERSWRYGNRFRLARRNILVPLSSTLISTLTAPGLNYRSTKLPLPMRTPTAFFRGSEYARRALSVLIGR</sequence>
<comment type="caution">
    <text evidence="2">The sequence shown here is derived from an EMBL/GenBank/DDBJ whole genome shotgun (WGS) entry which is preliminary data.</text>
</comment>
<evidence type="ECO:0000313" key="2">
    <source>
        <dbReference type="EMBL" id="PWW01901.1"/>
    </source>
</evidence>
<dbReference type="GO" id="GO:0016740">
    <property type="term" value="F:transferase activity"/>
    <property type="evidence" value="ECO:0007669"/>
    <property type="project" value="UniProtKB-KW"/>
</dbReference>
<accession>A0A317PNS2</accession>
<keyword evidence="2" id="KW-0808">Transferase</keyword>
<gene>
    <name evidence="2" type="ORF">DFR52_102565</name>
</gene>
<organism evidence="2 3">
    <name type="scientific">Hoeflea marina</name>
    <dbReference type="NCBI Taxonomy" id="274592"/>
    <lineage>
        <taxon>Bacteria</taxon>
        <taxon>Pseudomonadati</taxon>
        <taxon>Pseudomonadota</taxon>
        <taxon>Alphaproteobacteria</taxon>
        <taxon>Hyphomicrobiales</taxon>
        <taxon>Rhizobiaceae</taxon>
        <taxon>Hoeflea</taxon>
    </lineage>
</organism>
<dbReference type="Proteomes" id="UP000246352">
    <property type="component" value="Unassembled WGS sequence"/>
</dbReference>
<dbReference type="InterPro" id="IPR002654">
    <property type="entry name" value="Glyco_trans_25"/>
</dbReference>
<feature type="domain" description="Glycosyl transferase family 25" evidence="1">
    <location>
        <begin position="4"/>
        <end position="121"/>
    </location>
</feature>
<dbReference type="Pfam" id="PF01755">
    <property type="entry name" value="Glyco_transf_25"/>
    <property type="match status" value="1"/>
</dbReference>
<evidence type="ECO:0000259" key="1">
    <source>
        <dbReference type="Pfam" id="PF01755"/>
    </source>
</evidence>
<dbReference type="AlphaFoldDB" id="A0A317PNS2"/>
<keyword evidence="3" id="KW-1185">Reference proteome</keyword>
<dbReference type="OrthoDB" id="259382at2"/>
<dbReference type="EMBL" id="QGTR01000002">
    <property type="protein sequence ID" value="PWW01901.1"/>
    <property type="molecule type" value="Genomic_DNA"/>
</dbReference>